<dbReference type="Proteomes" id="UP000194664">
    <property type="component" value="Unassembled WGS sequence"/>
</dbReference>
<keyword evidence="7 19" id="KW-1003">Cell membrane</keyword>
<dbReference type="UniPathway" id="UPA00148">
    <property type="reaction ID" value="UER00238"/>
</dbReference>
<dbReference type="RefSeq" id="WP_086451784.1">
    <property type="nucleotide sequence ID" value="NZ_MSPP01000003.1"/>
</dbReference>
<keyword evidence="8 19" id="KW-0169">Cobalamin biosynthesis</keyword>
<comment type="pathway">
    <text evidence="3 19">Cofactor biosynthesis; adenosylcobalamin biosynthesis; adenosylcobalamin from cob(II)yrinate a,c-diamide: step 7/7.</text>
</comment>
<evidence type="ECO:0000256" key="14">
    <source>
        <dbReference type="ARBA" id="ARBA00025228"/>
    </source>
</evidence>
<keyword evidence="21" id="KW-1185">Reference proteome</keyword>
<evidence type="ECO:0000256" key="1">
    <source>
        <dbReference type="ARBA" id="ARBA00001946"/>
    </source>
</evidence>
<evidence type="ECO:0000256" key="9">
    <source>
        <dbReference type="ARBA" id="ARBA00022679"/>
    </source>
</evidence>
<comment type="subcellular location">
    <subcellularLocation>
        <location evidence="2 19">Cell membrane</location>
        <topology evidence="2 19">Multi-pass membrane protein</topology>
    </subcellularLocation>
</comment>
<comment type="function">
    <text evidence="14 19">Joins adenosylcobinamide-GDP and alpha-ribazole to generate adenosylcobalamin (Ado-cobalamin). Also synthesizes adenosylcobalamin 5'-phosphate from adenosylcobinamide-GDP and alpha-ribazole 5'-phosphate.</text>
</comment>
<comment type="caution">
    <text evidence="20">The sequence shown here is derived from an EMBL/GenBank/DDBJ whole genome shotgun (WGS) entry which is preliminary data.</text>
</comment>
<dbReference type="GO" id="GO:0008818">
    <property type="term" value="F:cobalamin 5'-phosphate synthase activity"/>
    <property type="evidence" value="ECO:0007669"/>
    <property type="project" value="UniProtKB-UniRule"/>
</dbReference>
<protein>
    <recommendedName>
        <fullName evidence="6 19">Adenosylcobinamide-GDP ribazoletransferase</fullName>
        <ecNumber evidence="5 19">2.7.8.26</ecNumber>
    </recommendedName>
    <alternativeName>
        <fullName evidence="16 19">Cobalamin synthase</fullName>
    </alternativeName>
    <alternativeName>
        <fullName evidence="15 19">Cobalamin-5'-phosphate synthase</fullName>
    </alternativeName>
</protein>
<dbReference type="GO" id="GO:0005886">
    <property type="term" value="C:plasma membrane"/>
    <property type="evidence" value="ECO:0007669"/>
    <property type="project" value="UniProtKB-SubCell"/>
</dbReference>
<comment type="catalytic activity">
    <reaction evidence="17 19">
        <text>alpha-ribazole + adenosylcob(III)inamide-GDP = adenosylcob(III)alamin + GMP + H(+)</text>
        <dbReference type="Rhea" id="RHEA:16049"/>
        <dbReference type="ChEBI" id="CHEBI:10329"/>
        <dbReference type="ChEBI" id="CHEBI:15378"/>
        <dbReference type="ChEBI" id="CHEBI:18408"/>
        <dbReference type="ChEBI" id="CHEBI:58115"/>
        <dbReference type="ChEBI" id="CHEBI:60487"/>
        <dbReference type="EC" id="2.7.8.26"/>
    </reaction>
</comment>
<dbReference type="PANTHER" id="PTHR34148">
    <property type="entry name" value="ADENOSYLCOBINAMIDE-GDP RIBAZOLETRANSFERASE"/>
    <property type="match status" value="1"/>
</dbReference>
<feature type="transmembrane region" description="Helical" evidence="19">
    <location>
        <begin position="186"/>
        <end position="213"/>
    </location>
</feature>
<dbReference type="InterPro" id="IPR003805">
    <property type="entry name" value="CobS"/>
</dbReference>
<evidence type="ECO:0000256" key="15">
    <source>
        <dbReference type="ARBA" id="ARBA00032605"/>
    </source>
</evidence>
<evidence type="ECO:0000256" key="18">
    <source>
        <dbReference type="ARBA" id="ARBA00049504"/>
    </source>
</evidence>
<proteinExistence type="inferred from homology"/>
<feature type="transmembrane region" description="Helical" evidence="19">
    <location>
        <begin position="41"/>
        <end position="62"/>
    </location>
</feature>
<name>A0A251WYW1_9RHOB</name>
<dbReference type="NCBIfam" id="TIGR00317">
    <property type="entry name" value="cobS"/>
    <property type="match status" value="1"/>
</dbReference>
<keyword evidence="11 19" id="KW-0460">Magnesium</keyword>
<feature type="transmembrane region" description="Helical" evidence="19">
    <location>
        <begin position="68"/>
        <end position="86"/>
    </location>
</feature>
<evidence type="ECO:0000256" key="17">
    <source>
        <dbReference type="ARBA" id="ARBA00048623"/>
    </source>
</evidence>
<dbReference type="Pfam" id="PF02654">
    <property type="entry name" value="CobS"/>
    <property type="match status" value="1"/>
</dbReference>
<dbReference type="AlphaFoldDB" id="A0A251WYW1"/>
<keyword evidence="12 19" id="KW-1133">Transmembrane helix</keyword>
<keyword evidence="9 19" id="KW-0808">Transferase</keyword>
<evidence type="ECO:0000256" key="12">
    <source>
        <dbReference type="ARBA" id="ARBA00022989"/>
    </source>
</evidence>
<evidence type="ECO:0000256" key="5">
    <source>
        <dbReference type="ARBA" id="ARBA00013200"/>
    </source>
</evidence>
<evidence type="ECO:0000256" key="8">
    <source>
        <dbReference type="ARBA" id="ARBA00022573"/>
    </source>
</evidence>
<gene>
    <name evidence="19" type="primary">cobS</name>
    <name evidence="20" type="ORF">BVC71_11525</name>
</gene>
<evidence type="ECO:0000256" key="10">
    <source>
        <dbReference type="ARBA" id="ARBA00022692"/>
    </source>
</evidence>
<feature type="transmembrane region" description="Helical" evidence="19">
    <location>
        <begin position="117"/>
        <end position="136"/>
    </location>
</feature>
<evidence type="ECO:0000256" key="3">
    <source>
        <dbReference type="ARBA" id="ARBA00004663"/>
    </source>
</evidence>
<evidence type="ECO:0000256" key="2">
    <source>
        <dbReference type="ARBA" id="ARBA00004651"/>
    </source>
</evidence>
<feature type="transmembrane region" description="Helical" evidence="19">
    <location>
        <begin position="142"/>
        <end position="165"/>
    </location>
</feature>
<evidence type="ECO:0000313" key="20">
    <source>
        <dbReference type="EMBL" id="OUD09318.1"/>
    </source>
</evidence>
<keyword evidence="13 19" id="KW-0472">Membrane</keyword>
<evidence type="ECO:0000256" key="16">
    <source>
        <dbReference type="ARBA" id="ARBA00032853"/>
    </source>
</evidence>
<evidence type="ECO:0000256" key="19">
    <source>
        <dbReference type="HAMAP-Rule" id="MF_00719"/>
    </source>
</evidence>
<accession>A0A251WYW1</accession>
<dbReference type="OrthoDB" id="9794626at2"/>
<dbReference type="HAMAP" id="MF_00719">
    <property type="entry name" value="CobS"/>
    <property type="match status" value="1"/>
</dbReference>
<dbReference type="GO" id="GO:0009236">
    <property type="term" value="P:cobalamin biosynthetic process"/>
    <property type="evidence" value="ECO:0007669"/>
    <property type="project" value="UniProtKB-UniRule"/>
</dbReference>
<organism evidence="20 21">
    <name type="scientific">Marivivens niveibacter</name>
    <dbReference type="NCBI Taxonomy" id="1930667"/>
    <lineage>
        <taxon>Bacteria</taxon>
        <taxon>Pseudomonadati</taxon>
        <taxon>Pseudomonadota</taxon>
        <taxon>Alphaproteobacteria</taxon>
        <taxon>Rhodobacterales</taxon>
        <taxon>Paracoccaceae</taxon>
        <taxon>Marivivens group</taxon>
        <taxon>Marivivens</taxon>
    </lineage>
</organism>
<evidence type="ECO:0000256" key="11">
    <source>
        <dbReference type="ARBA" id="ARBA00022842"/>
    </source>
</evidence>
<dbReference type="EMBL" id="MSPP01000003">
    <property type="protein sequence ID" value="OUD09318.1"/>
    <property type="molecule type" value="Genomic_DNA"/>
</dbReference>
<dbReference type="GO" id="GO:0051073">
    <property type="term" value="F:adenosylcobinamide-GDP ribazoletransferase activity"/>
    <property type="evidence" value="ECO:0007669"/>
    <property type="project" value="UniProtKB-UniRule"/>
</dbReference>
<evidence type="ECO:0000313" key="21">
    <source>
        <dbReference type="Proteomes" id="UP000194664"/>
    </source>
</evidence>
<sequence>MPNSVKGRYELHDVYTALALLSRIPLPIDHDRAGERSSQAVWAYPIAGLIIGIIVSVIASIWSWFGLPVGLVAAVVLTAQIILTGAMHEDGLADSADGLWGGWNREKRLEIMKDSHIGTYGVLALGLSLIVRWVALTTLIEAGWMWCAVIAAAVLSRVPMTILMNKLQFARAGGLARSVGHPDRQAVATAIVIGLAVTTLITGWMIIPIFIFVGLATIKAMWIAQTKIGGQTGDILGATQQLAEITILGVLASIAV</sequence>
<evidence type="ECO:0000256" key="13">
    <source>
        <dbReference type="ARBA" id="ARBA00023136"/>
    </source>
</evidence>
<dbReference type="PANTHER" id="PTHR34148:SF1">
    <property type="entry name" value="ADENOSYLCOBINAMIDE-GDP RIBAZOLETRANSFERASE"/>
    <property type="match status" value="1"/>
</dbReference>
<evidence type="ECO:0000256" key="7">
    <source>
        <dbReference type="ARBA" id="ARBA00022475"/>
    </source>
</evidence>
<evidence type="ECO:0000256" key="6">
    <source>
        <dbReference type="ARBA" id="ARBA00015850"/>
    </source>
</evidence>
<comment type="catalytic activity">
    <reaction evidence="18 19">
        <text>alpha-ribazole 5'-phosphate + adenosylcob(III)inamide-GDP = adenosylcob(III)alamin 5'-phosphate + GMP + H(+)</text>
        <dbReference type="Rhea" id="RHEA:23560"/>
        <dbReference type="ChEBI" id="CHEBI:15378"/>
        <dbReference type="ChEBI" id="CHEBI:57918"/>
        <dbReference type="ChEBI" id="CHEBI:58115"/>
        <dbReference type="ChEBI" id="CHEBI:60487"/>
        <dbReference type="ChEBI" id="CHEBI:60493"/>
        <dbReference type="EC" id="2.7.8.26"/>
    </reaction>
</comment>
<reference evidence="20 21" key="1">
    <citation type="submission" date="2016-12" db="EMBL/GenBank/DDBJ databases">
        <title>The draft genome sequence of HSLHS2.</title>
        <authorList>
            <person name="Hu D."/>
            <person name="Wang L."/>
            <person name="Shao Z."/>
        </authorList>
    </citation>
    <scope>NUCLEOTIDE SEQUENCE [LARGE SCALE GENOMIC DNA]</scope>
    <source>
        <strain evidence="20">MCCC 1A06712</strain>
    </source>
</reference>
<keyword evidence="10 19" id="KW-0812">Transmembrane</keyword>
<evidence type="ECO:0000256" key="4">
    <source>
        <dbReference type="ARBA" id="ARBA00010561"/>
    </source>
</evidence>
<dbReference type="EC" id="2.7.8.26" evidence="5 19"/>
<comment type="similarity">
    <text evidence="4 19">Belongs to the CobS family.</text>
</comment>
<comment type="cofactor">
    <cofactor evidence="1 19">
        <name>Mg(2+)</name>
        <dbReference type="ChEBI" id="CHEBI:18420"/>
    </cofactor>
</comment>